<evidence type="ECO:0000313" key="2">
    <source>
        <dbReference type="Proteomes" id="UP000615446"/>
    </source>
</evidence>
<sequence length="169" mass="19631">MLWMKGPENIIINWAYIILSKECTDSDHDILITRIYTAEFLVNNRRHTRRIAFNQSRVAATKQIVNERHEKAIDQFLYSNSDIRADNEDATEDAIESQEQLLNIINSCWSQITAGIDEAINSHLRTRMSSIHRTKQTNRKLIDYIAANTRANCINCSKISKDIMEKFQT</sequence>
<comment type="caution">
    <text evidence="1">The sequence shown here is derived from an EMBL/GenBank/DDBJ whole genome shotgun (WGS) entry which is preliminary data.</text>
</comment>
<protein>
    <submittedName>
        <fullName evidence="1">Uncharacterized protein</fullName>
    </submittedName>
</protein>
<dbReference type="EMBL" id="BLAL01000203">
    <property type="protein sequence ID" value="GES91465.1"/>
    <property type="molecule type" value="Genomic_DNA"/>
</dbReference>
<accession>A0A8H3LSL9</accession>
<organism evidence="1 2">
    <name type="scientific">Rhizophagus clarus</name>
    <dbReference type="NCBI Taxonomy" id="94130"/>
    <lineage>
        <taxon>Eukaryota</taxon>
        <taxon>Fungi</taxon>
        <taxon>Fungi incertae sedis</taxon>
        <taxon>Mucoromycota</taxon>
        <taxon>Glomeromycotina</taxon>
        <taxon>Glomeromycetes</taxon>
        <taxon>Glomerales</taxon>
        <taxon>Glomeraceae</taxon>
        <taxon>Rhizophagus</taxon>
    </lineage>
</organism>
<reference evidence="1" key="1">
    <citation type="submission" date="2019-10" db="EMBL/GenBank/DDBJ databases">
        <title>Conservation and host-specific expression of non-tandemly repeated heterogenous ribosome RNA gene in arbuscular mycorrhizal fungi.</title>
        <authorList>
            <person name="Maeda T."/>
            <person name="Kobayashi Y."/>
            <person name="Nakagawa T."/>
            <person name="Ezawa T."/>
            <person name="Yamaguchi K."/>
            <person name="Bino T."/>
            <person name="Nishimoto Y."/>
            <person name="Shigenobu S."/>
            <person name="Kawaguchi M."/>
        </authorList>
    </citation>
    <scope>NUCLEOTIDE SEQUENCE</scope>
    <source>
        <strain evidence="1">HR1</strain>
    </source>
</reference>
<dbReference type="Proteomes" id="UP000615446">
    <property type="component" value="Unassembled WGS sequence"/>
</dbReference>
<dbReference type="AlphaFoldDB" id="A0A8H3LSL9"/>
<proteinExistence type="predicted"/>
<gene>
    <name evidence="1" type="ORF">RCL2_001828300</name>
</gene>
<evidence type="ECO:0000313" key="1">
    <source>
        <dbReference type="EMBL" id="GES91465.1"/>
    </source>
</evidence>
<name>A0A8H3LSL9_9GLOM</name>